<comment type="caution">
    <text evidence="1">The sequence shown here is derived from an EMBL/GenBank/DDBJ whole genome shotgun (WGS) entry which is preliminary data.</text>
</comment>
<evidence type="ECO:0000313" key="1">
    <source>
        <dbReference type="EMBL" id="GAA3620556.1"/>
    </source>
</evidence>
<dbReference type="Gene3D" id="3.40.50.150">
    <property type="entry name" value="Vaccinia Virus protein VP39"/>
    <property type="match status" value="1"/>
</dbReference>
<dbReference type="RefSeq" id="WP_231481077.1">
    <property type="nucleotide sequence ID" value="NZ_BAAAZO010000006.1"/>
</dbReference>
<dbReference type="Pfam" id="PF13578">
    <property type="entry name" value="Methyltransf_24"/>
    <property type="match status" value="1"/>
</dbReference>
<proteinExistence type="predicted"/>
<gene>
    <name evidence="1" type="ORF">GCM10022223_41850</name>
</gene>
<name>A0ABP6ZV61_9ACTN</name>
<keyword evidence="2" id="KW-1185">Reference proteome</keyword>
<accession>A0ABP6ZV61</accession>
<dbReference type="Proteomes" id="UP001501074">
    <property type="component" value="Unassembled WGS sequence"/>
</dbReference>
<dbReference type="SUPFAM" id="SSF53335">
    <property type="entry name" value="S-adenosyl-L-methionine-dependent methyltransferases"/>
    <property type="match status" value="1"/>
</dbReference>
<evidence type="ECO:0008006" key="3">
    <source>
        <dbReference type="Google" id="ProtNLM"/>
    </source>
</evidence>
<protein>
    <recommendedName>
        <fullName evidence="3">Class I SAM-dependent methyltransferase</fullName>
    </recommendedName>
</protein>
<organism evidence="1 2">
    <name type="scientific">Kineosporia mesophila</name>
    <dbReference type="NCBI Taxonomy" id="566012"/>
    <lineage>
        <taxon>Bacteria</taxon>
        <taxon>Bacillati</taxon>
        <taxon>Actinomycetota</taxon>
        <taxon>Actinomycetes</taxon>
        <taxon>Kineosporiales</taxon>
        <taxon>Kineosporiaceae</taxon>
        <taxon>Kineosporia</taxon>
    </lineage>
</organism>
<dbReference type="EMBL" id="BAAAZO010000006">
    <property type="protein sequence ID" value="GAA3620556.1"/>
    <property type="molecule type" value="Genomic_DNA"/>
</dbReference>
<reference evidence="2" key="1">
    <citation type="journal article" date="2019" name="Int. J. Syst. Evol. Microbiol.">
        <title>The Global Catalogue of Microorganisms (GCM) 10K type strain sequencing project: providing services to taxonomists for standard genome sequencing and annotation.</title>
        <authorList>
            <consortium name="The Broad Institute Genomics Platform"/>
            <consortium name="The Broad Institute Genome Sequencing Center for Infectious Disease"/>
            <person name="Wu L."/>
            <person name="Ma J."/>
        </authorList>
    </citation>
    <scope>NUCLEOTIDE SEQUENCE [LARGE SCALE GENOMIC DNA]</scope>
    <source>
        <strain evidence="2">JCM 16902</strain>
    </source>
</reference>
<evidence type="ECO:0000313" key="2">
    <source>
        <dbReference type="Proteomes" id="UP001501074"/>
    </source>
</evidence>
<sequence>MDLEDVPGWFYRQDALLFDCLLGAQREIGVTGDILEMGSYLGRSTIFMARYLATGEGLTVCDLFGESPPGDDMNISENKATYEELTRQGFESNFLQFYDHLPRIVQAPTSVLPDEMEAGSCRFVHIDASHLYHNVKADIGNTRDLLLPENGLVALDDVNSFWMPQVGAATWEAVFTAGLKPICLSRMKFYGTWGDPGIWHERVEKYFANNAESRLETNLVAGHKITSVI</sequence>
<dbReference type="InterPro" id="IPR029063">
    <property type="entry name" value="SAM-dependent_MTases_sf"/>
</dbReference>